<dbReference type="EMBL" id="RXIC02000023">
    <property type="protein sequence ID" value="KAB1212027.1"/>
    <property type="molecule type" value="Genomic_DNA"/>
</dbReference>
<organism evidence="1 2">
    <name type="scientific">Morella rubra</name>
    <name type="common">Chinese bayberry</name>
    <dbReference type="NCBI Taxonomy" id="262757"/>
    <lineage>
        <taxon>Eukaryota</taxon>
        <taxon>Viridiplantae</taxon>
        <taxon>Streptophyta</taxon>
        <taxon>Embryophyta</taxon>
        <taxon>Tracheophyta</taxon>
        <taxon>Spermatophyta</taxon>
        <taxon>Magnoliopsida</taxon>
        <taxon>eudicotyledons</taxon>
        <taxon>Gunneridae</taxon>
        <taxon>Pentapetalae</taxon>
        <taxon>rosids</taxon>
        <taxon>fabids</taxon>
        <taxon>Fagales</taxon>
        <taxon>Myricaceae</taxon>
        <taxon>Morella</taxon>
    </lineage>
</organism>
<proteinExistence type="predicted"/>
<name>A0A6A1VJD6_9ROSI</name>
<protein>
    <submittedName>
        <fullName evidence="1">Lupeol synthase</fullName>
    </submittedName>
</protein>
<dbReference type="Proteomes" id="UP000516437">
    <property type="component" value="Chromosome 5"/>
</dbReference>
<dbReference type="SUPFAM" id="SSF48239">
    <property type="entry name" value="Terpenoid cyclases/Protein prenyltransferases"/>
    <property type="match status" value="1"/>
</dbReference>
<reference evidence="1 2" key="1">
    <citation type="journal article" date="2019" name="Plant Biotechnol. J.">
        <title>The red bayberry genome and genetic basis of sex determination.</title>
        <authorList>
            <person name="Jia H.M."/>
            <person name="Jia H.J."/>
            <person name="Cai Q.L."/>
            <person name="Wang Y."/>
            <person name="Zhao H.B."/>
            <person name="Yang W.F."/>
            <person name="Wang G.Y."/>
            <person name="Li Y.H."/>
            <person name="Zhan D.L."/>
            <person name="Shen Y.T."/>
            <person name="Niu Q.F."/>
            <person name="Chang L."/>
            <person name="Qiu J."/>
            <person name="Zhao L."/>
            <person name="Xie H.B."/>
            <person name="Fu W.Y."/>
            <person name="Jin J."/>
            <person name="Li X.W."/>
            <person name="Jiao Y."/>
            <person name="Zhou C.C."/>
            <person name="Tu T."/>
            <person name="Chai C.Y."/>
            <person name="Gao J.L."/>
            <person name="Fan L.J."/>
            <person name="van de Weg E."/>
            <person name="Wang J.Y."/>
            <person name="Gao Z.S."/>
        </authorList>
    </citation>
    <scope>NUCLEOTIDE SEQUENCE [LARGE SCALE GENOMIC DNA]</scope>
    <source>
        <tissue evidence="1">Leaves</tissue>
    </source>
</reference>
<dbReference type="OrthoDB" id="1717038at2759"/>
<dbReference type="PANTHER" id="PTHR11764">
    <property type="entry name" value="TERPENE CYCLASE/MUTASE FAMILY MEMBER"/>
    <property type="match status" value="1"/>
</dbReference>
<keyword evidence="2" id="KW-1185">Reference proteome</keyword>
<accession>A0A6A1VJD6</accession>
<dbReference type="GO" id="GO:0016104">
    <property type="term" value="P:triterpenoid biosynthetic process"/>
    <property type="evidence" value="ECO:0007669"/>
    <property type="project" value="InterPro"/>
</dbReference>
<comment type="caution">
    <text evidence="1">The sequence shown here is derived from an EMBL/GenBank/DDBJ whole genome shotgun (WGS) entry which is preliminary data.</text>
</comment>
<dbReference type="GO" id="GO:0031559">
    <property type="term" value="F:oxidosqualene cyclase activity"/>
    <property type="evidence" value="ECO:0007669"/>
    <property type="project" value="UniProtKB-ARBA"/>
</dbReference>
<dbReference type="InterPro" id="IPR018333">
    <property type="entry name" value="Squalene_cyclase"/>
</dbReference>
<gene>
    <name evidence="1" type="ORF">CJ030_MR5G017887</name>
</gene>
<evidence type="ECO:0000313" key="1">
    <source>
        <dbReference type="EMBL" id="KAB1212027.1"/>
    </source>
</evidence>
<sequence>MVVSQHGSLEEHSLDAAADFANSMQSEKVWTNTDGDRENVVQTAWALLCLICAGQEITGIYFRYCGLNYAAFRDIFPMWALGEYRRGVLLA</sequence>
<dbReference type="InterPro" id="IPR008930">
    <property type="entry name" value="Terpenoid_cyclase/PrenylTrfase"/>
</dbReference>
<dbReference type="Gene3D" id="1.50.10.20">
    <property type="match status" value="1"/>
</dbReference>
<dbReference type="PANTHER" id="PTHR11764:SF19">
    <property type="entry name" value="TERPENE CYCLASE_MUTASE FAMILY MEMBER"/>
    <property type="match status" value="1"/>
</dbReference>
<evidence type="ECO:0000313" key="2">
    <source>
        <dbReference type="Proteomes" id="UP000516437"/>
    </source>
</evidence>
<dbReference type="AlphaFoldDB" id="A0A6A1VJD6"/>
<dbReference type="GO" id="GO:0005811">
    <property type="term" value="C:lipid droplet"/>
    <property type="evidence" value="ECO:0007669"/>
    <property type="project" value="InterPro"/>
</dbReference>